<feature type="domain" description="At1g61320/AtMIF1 LRR" evidence="2">
    <location>
        <begin position="208"/>
        <end position="534"/>
    </location>
</feature>
<dbReference type="SUPFAM" id="SSF81383">
    <property type="entry name" value="F-box domain"/>
    <property type="match status" value="1"/>
</dbReference>
<dbReference type="InterPro" id="IPR036047">
    <property type="entry name" value="F-box-like_dom_sf"/>
</dbReference>
<feature type="region of interest" description="Disordered" evidence="1">
    <location>
        <begin position="24"/>
        <end position="66"/>
    </location>
</feature>
<feature type="compositionally biased region" description="Low complexity" evidence="1">
    <location>
        <begin position="28"/>
        <end position="38"/>
    </location>
</feature>
<dbReference type="InterPro" id="IPR055357">
    <property type="entry name" value="LRR_At1g61320_AtMIF1"/>
</dbReference>
<evidence type="ECO:0000313" key="3">
    <source>
        <dbReference type="EMBL" id="EMS66164.1"/>
    </source>
</evidence>
<dbReference type="OMA" id="QTYSFPH"/>
<dbReference type="InterPro" id="IPR032675">
    <property type="entry name" value="LRR_dom_sf"/>
</dbReference>
<dbReference type="PANTHER" id="PTHR35545">
    <property type="entry name" value="F-BOX DOMAIN-CONTAINING PROTEIN"/>
    <property type="match status" value="1"/>
</dbReference>
<name>M8AYF1_TRIUA</name>
<dbReference type="Gene3D" id="3.80.10.10">
    <property type="entry name" value="Ribonuclease Inhibitor"/>
    <property type="match status" value="1"/>
</dbReference>
<dbReference type="SUPFAM" id="SSF52047">
    <property type="entry name" value="RNI-like"/>
    <property type="match status" value="1"/>
</dbReference>
<dbReference type="eggNOG" id="ENOG502R3BP">
    <property type="taxonomic scope" value="Eukaryota"/>
</dbReference>
<accession>M8AYF1</accession>
<dbReference type="PANTHER" id="PTHR35545:SF39">
    <property type="entry name" value="F-BOX DOMAIN-CONTAINING PROTEIN"/>
    <property type="match status" value="1"/>
</dbReference>
<sequence length="584" mass="66684">MREYNSVSRASPVDIYFLPQEEHDCLNSRSRTQPPGSSGRRRRLRGRNAPTRRGLTSSTSNPPFPGRLPIAGTAKLSALPLPPKAMPMLHRVRPRTSGGEDRLSVLHDDLILLIVSRLDTRTVLSMAILARRWVRIPRELSVLDFRVSDILPPEYERTVALRQRNLPRDATLAGTLDGLKARCEIDTIRSFTNGITSFLEADSGHDRRVKTLRLEFFRTYNSICVDRLINVAVGAWGVEDLEVVVRQSSGYDHTQTYSFPHNCLNLQSCLRSLTLGKYCALPPLHSYNTLTKLILRDMSASTPVAMYERVFKDCTGLQVLHLTFCCCAHTTLVVDAPCSHIRELVLEECSFFVIELRDLPMLVRLACCLTHTSKILFGSVPSLMDTNLSFSLEDDSKVAARWIDEFDSFLGMSPTMTNLVIRFIGRRTWIRPSHLEKKLLHLKKLLVADVPSNWDISWTRGLLMASTFLEVLHIHVPHSETEPDCLRGMNWSKSGNELRHHHLKELVVIGYTQRNIWLLKYVVRVCTSLQRIVLLKDGHVRYIGLWDWRMVGQQTCPWSDDEQMVVRRMMKIFGLRPLPELILG</sequence>
<dbReference type="Pfam" id="PF23622">
    <property type="entry name" value="LRR_At1g61320_AtMIF1"/>
    <property type="match status" value="1"/>
</dbReference>
<dbReference type="AlphaFoldDB" id="M8AYF1"/>
<evidence type="ECO:0000259" key="2">
    <source>
        <dbReference type="Pfam" id="PF23622"/>
    </source>
</evidence>
<organism evidence="3">
    <name type="scientific">Triticum urartu</name>
    <name type="common">Red wild einkorn</name>
    <name type="synonym">Crithodium urartu</name>
    <dbReference type="NCBI Taxonomy" id="4572"/>
    <lineage>
        <taxon>Eukaryota</taxon>
        <taxon>Viridiplantae</taxon>
        <taxon>Streptophyta</taxon>
        <taxon>Embryophyta</taxon>
        <taxon>Tracheophyta</taxon>
        <taxon>Spermatophyta</taxon>
        <taxon>Magnoliopsida</taxon>
        <taxon>Liliopsida</taxon>
        <taxon>Poales</taxon>
        <taxon>Poaceae</taxon>
        <taxon>BOP clade</taxon>
        <taxon>Pooideae</taxon>
        <taxon>Triticodae</taxon>
        <taxon>Triticeae</taxon>
        <taxon>Triticinae</taxon>
        <taxon>Triticum</taxon>
    </lineage>
</organism>
<protein>
    <recommendedName>
        <fullName evidence="2">At1g61320/AtMIF1 LRR domain-containing protein</fullName>
    </recommendedName>
</protein>
<dbReference type="EMBL" id="KD035318">
    <property type="protein sequence ID" value="EMS66164.1"/>
    <property type="molecule type" value="Genomic_DNA"/>
</dbReference>
<proteinExistence type="predicted"/>
<gene>
    <name evidence="3" type="ORF">TRIUR3_33514</name>
</gene>
<evidence type="ECO:0000256" key="1">
    <source>
        <dbReference type="SAM" id="MobiDB-lite"/>
    </source>
</evidence>
<reference evidence="3" key="1">
    <citation type="journal article" date="2013" name="Nature">
        <title>Draft genome of the wheat A-genome progenitor Triticum urartu.</title>
        <authorList>
            <person name="Ling H.Q."/>
            <person name="Zhao S."/>
            <person name="Liu D."/>
            <person name="Wang J."/>
            <person name="Sun H."/>
            <person name="Zhang C."/>
            <person name="Fan H."/>
            <person name="Li D."/>
            <person name="Dong L."/>
            <person name="Tao Y."/>
            <person name="Gao C."/>
            <person name="Wu H."/>
            <person name="Li Y."/>
            <person name="Cui Y."/>
            <person name="Guo X."/>
            <person name="Zheng S."/>
            <person name="Wang B."/>
            <person name="Yu K."/>
            <person name="Liang Q."/>
            <person name="Yang W."/>
            <person name="Lou X."/>
            <person name="Chen J."/>
            <person name="Feng M."/>
            <person name="Jian J."/>
            <person name="Zhang X."/>
            <person name="Luo G."/>
            <person name="Jiang Y."/>
            <person name="Liu J."/>
            <person name="Wang Z."/>
            <person name="Sha Y."/>
            <person name="Zhang B."/>
            <person name="Wu H."/>
            <person name="Tang D."/>
            <person name="Shen Q."/>
            <person name="Xue P."/>
            <person name="Zou S."/>
            <person name="Wang X."/>
            <person name="Liu X."/>
            <person name="Wang F."/>
            <person name="Yang Y."/>
            <person name="An X."/>
            <person name="Dong Z."/>
            <person name="Zhang K."/>
            <person name="Zhang X."/>
            <person name="Luo M.C."/>
            <person name="Dvorak J."/>
            <person name="Tong Y."/>
            <person name="Wang J."/>
            <person name="Yang H."/>
            <person name="Li Z."/>
            <person name="Wang D."/>
            <person name="Zhang A."/>
            <person name="Wang J."/>
        </authorList>
    </citation>
    <scope>NUCLEOTIDE SEQUENCE</scope>
</reference>
<dbReference type="STRING" id="4572.M8AYF1"/>